<keyword evidence="2" id="KW-1185">Reference proteome</keyword>
<dbReference type="AlphaFoldDB" id="A0A0N0GZN9"/>
<evidence type="ECO:0000313" key="2">
    <source>
        <dbReference type="Proteomes" id="UP000037982"/>
    </source>
</evidence>
<comment type="caution">
    <text evidence="1">The sequence shown here is derived from an EMBL/GenBank/DDBJ whole genome shotgun (WGS) entry which is preliminary data.</text>
</comment>
<dbReference type="Proteomes" id="UP000037982">
    <property type="component" value="Unassembled WGS sequence"/>
</dbReference>
<dbReference type="EMBL" id="LGKG01000137">
    <property type="protein sequence ID" value="KPC62670.1"/>
    <property type="molecule type" value="Genomic_DNA"/>
</dbReference>
<dbReference type="RefSeq" id="WP_053924687.1">
    <property type="nucleotide sequence ID" value="NZ_LGKG01000137.1"/>
</dbReference>
<dbReference type="PATRIC" id="fig|66876.3.peg.3971"/>
<reference evidence="2" key="1">
    <citation type="submission" date="2015-07" db="EMBL/GenBank/DDBJ databases">
        <authorList>
            <person name="Ju K.-S."/>
            <person name="Doroghazi J.R."/>
            <person name="Metcalf W.W."/>
        </authorList>
    </citation>
    <scope>NUCLEOTIDE SEQUENCE [LARGE SCALE GENOMIC DNA]</scope>
    <source>
        <strain evidence="2">NRRL ISP-5002</strain>
    </source>
</reference>
<organism evidence="1 2">
    <name type="scientific">Streptomyces chattanoogensis</name>
    <dbReference type="NCBI Taxonomy" id="66876"/>
    <lineage>
        <taxon>Bacteria</taxon>
        <taxon>Bacillati</taxon>
        <taxon>Actinomycetota</taxon>
        <taxon>Actinomycetes</taxon>
        <taxon>Kitasatosporales</taxon>
        <taxon>Streptomycetaceae</taxon>
        <taxon>Streptomyces</taxon>
    </lineage>
</organism>
<name>A0A0N0GZN9_9ACTN</name>
<gene>
    <name evidence="1" type="ORF">ADL29_18170</name>
</gene>
<evidence type="ECO:0000313" key="1">
    <source>
        <dbReference type="EMBL" id="KPC62670.1"/>
    </source>
</evidence>
<protein>
    <submittedName>
        <fullName evidence="1">Uncharacterized protein</fullName>
    </submittedName>
</protein>
<sequence>MIAPDIAIRDVLIGYKTRPRVASLFNHRSGGGSIHHYLATLHARLYGRPADPAPLPSDLDELRLRALACTSEHQQEAVVAHLASQLPSTAQLLDRTQDWLHLPRHARAWLQDAAGAIRQLADQISHVSPAFALPHPPAAQPAAPTAVTTGPDPAPEDITRVLADFISPAIDPDDVLLGLDPHPRTGERFTARKATARTFGSLLHARLHGLEAASSAMPGPWDQLSRSHRATVDQQAAALAWLSGQLHSAGDILEWARDWSHWRQLPDGIHAQLASATAALHELADGVNRVPLTARTTLATTPVPVLPAAPSSAPARR</sequence>
<proteinExistence type="predicted"/>
<accession>A0A0N0GZN9</accession>